<dbReference type="PANTHER" id="PTHR10357">
    <property type="entry name" value="ALPHA-AMYLASE FAMILY MEMBER"/>
    <property type="match status" value="1"/>
</dbReference>
<proteinExistence type="inferred from homology"/>
<dbReference type="Proteomes" id="UP000289497">
    <property type="component" value="Chromosome"/>
</dbReference>
<dbReference type="GO" id="GO:0043169">
    <property type="term" value="F:cation binding"/>
    <property type="evidence" value="ECO:0007669"/>
    <property type="project" value="InterPro"/>
</dbReference>
<dbReference type="SUPFAM" id="SSF51445">
    <property type="entry name" value="(Trans)glycosidases"/>
    <property type="match status" value="1"/>
</dbReference>
<keyword evidence="3 5" id="KW-0326">Glycosidase</keyword>
<accession>A0A449B6L7</accession>
<dbReference type="GO" id="GO:0009313">
    <property type="term" value="P:oligosaccharide catabolic process"/>
    <property type="evidence" value="ECO:0007669"/>
    <property type="project" value="TreeGrafter"/>
</dbReference>
<dbReference type="InterPro" id="IPR006047">
    <property type="entry name" value="GH13_cat_dom"/>
</dbReference>
<gene>
    <name evidence="5" type="ORF">NCTC10179_00430</name>
</gene>
<dbReference type="EMBL" id="LR215039">
    <property type="protein sequence ID" value="VEU76257.1"/>
    <property type="molecule type" value="Genomic_DNA"/>
</dbReference>
<dbReference type="InterPro" id="IPR017853">
    <property type="entry name" value="GH"/>
</dbReference>
<dbReference type="InterPro" id="IPR006046">
    <property type="entry name" value="Alpha_amylase"/>
</dbReference>
<name>A0A449B6L7_9BACT</name>
<keyword evidence="3 5" id="KW-0378">Hydrolase</keyword>
<dbReference type="PROSITE" id="PS51257">
    <property type="entry name" value="PROKAR_LIPOPROTEIN"/>
    <property type="match status" value="1"/>
</dbReference>
<dbReference type="PANTHER" id="PTHR10357:SF179">
    <property type="entry name" value="NEUTRAL AND BASIC AMINO ACID TRANSPORT PROTEIN RBAT"/>
    <property type="match status" value="1"/>
</dbReference>
<evidence type="ECO:0000256" key="1">
    <source>
        <dbReference type="ARBA" id="ARBA00008061"/>
    </source>
</evidence>
<evidence type="ECO:0000259" key="4">
    <source>
        <dbReference type="SMART" id="SM00642"/>
    </source>
</evidence>
<keyword evidence="6" id="KW-1185">Reference proteome</keyword>
<dbReference type="PRINTS" id="PR00110">
    <property type="entry name" value="ALPHAAMYLASE"/>
</dbReference>
<dbReference type="Pfam" id="PF00128">
    <property type="entry name" value="Alpha-amylase"/>
    <property type="match status" value="1"/>
</dbReference>
<dbReference type="AlphaFoldDB" id="A0A449B6L7"/>
<keyword evidence="3" id="KW-0119">Carbohydrate metabolism</keyword>
<comment type="catalytic activity">
    <reaction evidence="3">
        <text>Endohydrolysis of (1-&gt;4)-alpha-D-glucosidic linkages in polysaccharides containing three or more (1-&gt;4)-alpha-linked D-glucose units.</text>
        <dbReference type="EC" id="3.2.1.1"/>
    </reaction>
</comment>
<dbReference type="GO" id="GO:0004556">
    <property type="term" value="F:alpha-amylase activity"/>
    <property type="evidence" value="ECO:0007669"/>
    <property type="project" value="UniProtKB-UniRule"/>
</dbReference>
<organism evidence="5 6">
    <name type="scientific">Mycoplasmopsis columboralis</name>
    <dbReference type="NCBI Taxonomy" id="171282"/>
    <lineage>
        <taxon>Bacteria</taxon>
        <taxon>Bacillati</taxon>
        <taxon>Mycoplasmatota</taxon>
        <taxon>Mycoplasmoidales</taxon>
        <taxon>Metamycoplasmataceae</taxon>
        <taxon>Mycoplasmopsis</taxon>
    </lineage>
</organism>
<comment type="similarity">
    <text evidence="1 2">Belongs to the glycosyl hydrolase 13 family.</text>
</comment>
<feature type="domain" description="Glycosyl hydrolase family 13 catalytic" evidence="4">
    <location>
        <begin position="77"/>
        <end position="477"/>
    </location>
</feature>
<evidence type="ECO:0000256" key="3">
    <source>
        <dbReference type="RuleBase" id="RU361134"/>
    </source>
</evidence>
<reference evidence="5 6" key="1">
    <citation type="submission" date="2019-01" db="EMBL/GenBank/DDBJ databases">
        <authorList>
            <consortium name="Pathogen Informatics"/>
        </authorList>
    </citation>
    <scope>NUCLEOTIDE SEQUENCE [LARGE SCALE GENOMIC DNA]</scope>
    <source>
        <strain evidence="5 6">NCTC10179</strain>
    </source>
</reference>
<dbReference type="Gene3D" id="3.90.400.10">
    <property type="entry name" value="Oligo-1,6-glucosidase, Domain 2"/>
    <property type="match status" value="1"/>
</dbReference>
<dbReference type="KEGG" id="mcou:NCTC10179_00430"/>
<sequence length="613" mass="69979">MKLLKLKWLLIGAPFITLVSSSCTTIVKKNKQNWGDEKFVKEIIKNNTRRLSYLEDAQNAQFVAPYSSKNNSETIYQLTVYSFADGNGDGIGDFIGLKNNLDYFINLGINTLYLSPIHPASSYHGYDVIDYLGVAPELGGEQAFIDFLKEAHKNGIKVVLDMVFNHTSYEHPWFQAALQGNKEYQNYYYFLDDNISNVDGLGEDNQGVRNLFLNIDKSIPATNKKYVAEFWSGMPDLNLNNPKVINELKAIQRYWSKIGVDGFRYDAFYHFFDSKNPYKDKTNRIEKTNTIFASLRETTADVLNDGNQRSSQTPFMFGEWWQSPSDSLIYTNKVHGGLDSVIDGVHWKHTLDVGINYNQEKAILELVSQNNSRWMPFLDNHDVERWINSVRSKINFTGKNIFTNEPLNESEKSMLQYGLTSLLSRGGSPILYDGIELNMHGGPQRKGDSLIREAFPWKDQSKVVDFYEKRSGEEYSRVYLNLSVNEQKIEDAIKDSQSTYSLVSKLNKIRNDYPYVVSQQPNSVVDPYQIINKDTISGVIVDSNVVVRTNQKGEFLLYLFNWGNNDLSFRLKDGYKITEVLYSKNTQVSENNKVTGKGVGTILVAKVNNLTSQ</sequence>
<dbReference type="SMART" id="SM00642">
    <property type="entry name" value="Aamy"/>
    <property type="match status" value="1"/>
</dbReference>
<dbReference type="RefSeq" id="WP_036434861.1">
    <property type="nucleotide sequence ID" value="NZ_LR215039.1"/>
</dbReference>
<evidence type="ECO:0000313" key="6">
    <source>
        <dbReference type="Proteomes" id="UP000289497"/>
    </source>
</evidence>
<evidence type="ECO:0000256" key="2">
    <source>
        <dbReference type="RuleBase" id="RU003615"/>
    </source>
</evidence>
<dbReference type="InterPro" id="IPR045857">
    <property type="entry name" value="O16G_dom_2"/>
</dbReference>
<evidence type="ECO:0000313" key="5">
    <source>
        <dbReference type="EMBL" id="VEU76257.1"/>
    </source>
</evidence>
<protein>
    <recommendedName>
        <fullName evidence="3">Alpha-amylase</fullName>
        <ecNumber evidence="3">3.2.1.1</ecNumber>
    </recommendedName>
</protein>
<dbReference type="Gene3D" id="3.20.20.80">
    <property type="entry name" value="Glycosidases"/>
    <property type="match status" value="1"/>
</dbReference>
<dbReference type="EC" id="3.2.1.1" evidence="3"/>